<protein>
    <submittedName>
        <fullName evidence="4">Lytic polysaccharide monooxygenase</fullName>
    </submittedName>
</protein>
<keyword evidence="4" id="KW-0560">Oxidoreductase</keyword>
<dbReference type="CDD" id="cd21177">
    <property type="entry name" value="LPMO_AA10"/>
    <property type="match status" value="1"/>
</dbReference>
<keyword evidence="2" id="KW-0378">Hydrolase</keyword>
<keyword evidence="5" id="KW-1185">Reference proteome</keyword>
<dbReference type="CDD" id="cd12215">
    <property type="entry name" value="ChiC_BD"/>
    <property type="match status" value="1"/>
</dbReference>
<keyword evidence="4" id="KW-0503">Monooxygenase</keyword>
<dbReference type="Gene3D" id="2.10.10.20">
    <property type="entry name" value="Carbohydrate-binding module superfamily 5/12"/>
    <property type="match status" value="1"/>
</dbReference>
<dbReference type="EMBL" id="JAFMPK010000047">
    <property type="protein sequence ID" value="MBO0610073.1"/>
    <property type="molecule type" value="Genomic_DNA"/>
</dbReference>
<dbReference type="Pfam" id="PF02839">
    <property type="entry name" value="CBM_5_12"/>
    <property type="match status" value="1"/>
</dbReference>
<dbReference type="InterPro" id="IPR051024">
    <property type="entry name" value="GlcNAc_Chitin_IntDeg"/>
</dbReference>
<dbReference type="PANTHER" id="PTHR34823">
    <property type="entry name" value="GLCNAC-BINDING PROTEIN A"/>
    <property type="match status" value="1"/>
</dbReference>
<evidence type="ECO:0000259" key="3">
    <source>
        <dbReference type="SMART" id="SM00495"/>
    </source>
</evidence>
<reference evidence="5" key="2">
    <citation type="submission" date="2023-07" db="EMBL/GenBank/DDBJ databases">
        <title>Myceligenerans salitolerans sp. nov., a halotolerant actinomycete isolated from a salt lake in Xinjiang, China.</title>
        <authorList>
            <person name="Guan T."/>
        </authorList>
    </citation>
    <scope>NUCLEOTIDE SEQUENCE [LARGE SCALE GENOMIC DNA]</scope>
    <source>
        <strain evidence="5">XHU 5031</strain>
    </source>
</reference>
<proteinExistence type="predicted"/>
<evidence type="ECO:0000256" key="2">
    <source>
        <dbReference type="ARBA" id="ARBA00022801"/>
    </source>
</evidence>
<dbReference type="InterPro" id="IPR004302">
    <property type="entry name" value="Cellulose/chitin-bd_N"/>
</dbReference>
<dbReference type="InterPro" id="IPR014756">
    <property type="entry name" value="Ig_E-set"/>
</dbReference>
<sequence length="250" mass="27478">MRSIALPRMPRSAVGRLLLSVLATLALTFTVLVTAPVPSAQAHGWIVDPPSRQDLCYTGAVPNCGPVQYEPWSVEAPKGSMQCSGGGRFSELDNESISWPRQAVSTNQTFTWDIVANHSTSTWEYFVDGRLHATIDDGGALPPDTVTHHISNLPEGNHKIFVRWNIADTVNAFYACIDAYITPGGTPAPEPEEPEPGECSVAEWSMNTVYHAGDRASFQGAVYEAQWWTQNQSPADWSDQWEVWQQVGTC</sequence>
<gene>
    <name evidence="4" type="ORF">J0911_13655</name>
</gene>
<dbReference type="InterPro" id="IPR003610">
    <property type="entry name" value="CBM5/12"/>
</dbReference>
<accession>A0ABS3IAU0</accession>
<dbReference type="SUPFAM" id="SSF51055">
    <property type="entry name" value="Carbohydrate binding domain"/>
    <property type="match status" value="1"/>
</dbReference>
<evidence type="ECO:0000313" key="4">
    <source>
        <dbReference type="EMBL" id="MBO0610073.1"/>
    </source>
</evidence>
<feature type="domain" description="Chitin-binding type-3" evidence="3">
    <location>
        <begin position="201"/>
        <end position="247"/>
    </location>
</feature>
<dbReference type="Pfam" id="PF03067">
    <property type="entry name" value="LPMO_10"/>
    <property type="match status" value="1"/>
</dbReference>
<evidence type="ECO:0000313" key="5">
    <source>
        <dbReference type="Proteomes" id="UP000664617"/>
    </source>
</evidence>
<dbReference type="SMART" id="SM00495">
    <property type="entry name" value="ChtBD3"/>
    <property type="match status" value="1"/>
</dbReference>
<dbReference type="GO" id="GO:0004497">
    <property type="term" value="F:monooxygenase activity"/>
    <property type="evidence" value="ECO:0007669"/>
    <property type="project" value="UniProtKB-KW"/>
</dbReference>
<dbReference type="RefSeq" id="WP_207276020.1">
    <property type="nucleotide sequence ID" value="NZ_JAFMPK010000047.1"/>
</dbReference>
<organism evidence="4 5">
    <name type="scientific">Myceligenerans salitolerans</name>
    <dbReference type="NCBI Taxonomy" id="1230528"/>
    <lineage>
        <taxon>Bacteria</taxon>
        <taxon>Bacillati</taxon>
        <taxon>Actinomycetota</taxon>
        <taxon>Actinomycetes</taxon>
        <taxon>Micrococcales</taxon>
        <taxon>Promicromonosporaceae</taxon>
        <taxon>Myceligenerans</taxon>
    </lineage>
</organism>
<comment type="caution">
    <text evidence="4">The sequence shown here is derived from an EMBL/GenBank/DDBJ whole genome shotgun (WGS) entry which is preliminary data.</text>
</comment>
<dbReference type="Proteomes" id="UP000664617">
    <property type="component" value="Unassembled WGS sequence"/>
</dbReference>
<dbReference type="InterPro" id="IPR036573">
    <property type="entry name" value="CBM_sf_5/12"/>
</dbReference>
<dbReference type="PANTHER" id="PTHR34823:SF1">
    <property type="entry name" value="CHITIN-BINDING TYPE-4 DOMAIN-CONTAINING PROTEIN"/>
    <property type="match status" value="1"/>
</dbReference>
<dbReference type="SUPFAM" id="SSF81296">
    <property type="entry name" value="E set domains"/>
    <property type="match status" value="1"/>
</dbReference>
<evidence type="ECO:0000256" key="1">
    <source>
        <dbReference type="ARBA" id="ARBA00022729"/>
    </source>
</evidence>
<keyword evidence="1" id="KW-0732">Signal</keyword>
<reference evidence="4 5" key="1">
    <citation type="submission" date="2021-03" db="EMBL/GenBank/DDBJ databases">
        <authorList>
            <person name="Xin L."/>
        </authorList>
    </citation>
    <scope>NUCLEOTIDE SEQUENCE [LARGE SCALE GENOMIC DNA]</scope>
    <source>
        <strain evidence="4 5">XHU 5031</strain>
    </source>
</reference>
<name>A0ABS3IAU0_9MICO</name>
<dbReference type="Gene3D" id="2.70.50.50">
    <property type="entry name" value="chitin-binding protein cbp21"/>
    <property type="match status" value="1"/>
</dbReference>